<evidence type="ECO:0000256" key="6">
    <source>
        <dbReference type="ARBA" id="ARBA00022679"/>
    </source>
</evidence>
<sequence length="258" mass="28809">MNGNSKRKRDEEAEEEEEEENVEKREEEEEKEELVGLPAAPSPAKKSGGEGGVIFVLEKATLEVGKVGKTYQLLNCDDHGHFLRKNKKDPAAYRPDIIHQALLAVLDSPLNKAGRLSALYVQTQKNVLIQVNPHVRLPRTFKRFCGLMVQLLQKLSIRATNGPDKLLRVIKNPVTKHLPSEARRIGLSHSASKVVWLHDYVAAVNDKIPLVFTVGAMAHGKIEADYIDDFISISEYPLSAACCIGRICNAVEQKWKIL</sequence>
<dbReference type="FunFam" id="3.40.1280.10:FF:000003">
    <property type="entry name" value="Ribosomal RNA small subunit methyltransferase"/>
    <property type="match status" value="1"/>
</dbReference>
<keyword evidence="3" id="KW-0690">Ribosome biogenesis</keyword>
<keyword evidence="6" id="KW-0808">Transferase</keyword>
<comment type="similarity">
    <text evidence="2">Belongs to the class IV-like SAM-binding methyltransferase superfamily. RNA methyltransferase NEP1 family.</text>
</comment>
<evidence type="ECO:0000256" key="7">
    <source>
        <dbReference type="ARBA" id="ARBA00022691"/>
    </source>
</evidence>
<dbReference type="Gene3D" id="3.40.1280.10">
    <property type="match status" value="1"/>
</dbReference>
<dbReference type="PANTHER" id="PTHR12636:SF5">
    <property type="entry name" value="RIBOSOMAL RNA SMALL SUBUNIT METHYLTRANSFERASE NEP1"/>
    <property type="match status" value="1"/>
</dbReference>
<evidence type="ECO:0000256" key="8">
    <source>
        <dbReference type="ARBA" id="ARBA00022730"/>
    </source>
</evidence>
<proteinExistence type="inferred from homology"/>
<keyword evidence="9" id="KW-0694">RNA-binding</keyword>
<dbReference type="GO" id="GO:0070475">
    <property type="term" value="P:rRNA base methylation"/>
    <property type="evidence" value="ECO:0007669"/>
    <property type="project" value="InterPro"/>
</dbReference>
<evidence type="ECO:0000256" key="4">
    <source>
        <dbReference type="ARBA" id="ARBA00022552"/>
    </source>
</evidence>
<keyword evidence="7" id="KW-0949">S-adenosyl-L-methionine</keyword>
<evidence type="ECO:0000256" key="9">
    <source>
        <dbReference type="ARBA" id="ARBA00022884"/>
    </source>
</evidence>
<evidence type="ECO:0000256" key="2">
    <source>
        <dbReference type="ARBA" id="ARBA00008115"/>
    </source>
</evidence>
<evidence type="ECO:0000256" key="3">
    <source>
        <dbReference type="ARBA" id="ARBA00022517"/>
    </source>
</evidence>
<protein>
    <recommendedName>
        <fullName evidence="13">Ribosomal RNA small subunit methyltransferase NEP1</fullName>
    </recommendedName>
</protein>
<dbReference type="PANTHER" id="PTHR12636">
    <property type="entry name" value="NEP1/MRA1"/>
    <property type="match status" value="1"/>
</dbReference>
<dbReference type="EMBL" id="GCKF01008025">
    <property type="protein sequence ID" value="JAG99119.1"/>
    <property type="molecule type" value="Transcribed_RNA"/>
</dbReference>
<keyword evidence="5" id="KW-0489">Methyltransferase</keyword>
<evidence type="ECO:0000256" key="11">
    <source>
        <dbReference type="SAM" id="MobiDB-lite"/>
    </source>
</evidence>
<reference evidence="12" key="1">
    <citation type="submission" date="2015-03" db="EMBL/GenBank/DDBJ databases">
        <title>A transcriptome of Araucaria cunninghamii, an australian fine timber species.</title>
        <authorList>
            <person name="Jing Yi C.J.Y."/>
            <person name="Yin San L.Y.S."/>
            <person name="Abdul Karim S.S."/>
            <person name="Wan Azmi N.N."/>
            <person name="Hercus R.R."/>
            <person name="Croft L.L."/>
        </authorList>
    </citation>
    <scope>NUCLEOTIDE SEQUENCE</scope>
    <source>
        <strain evidence="12">MI0301</strain>
        <tissue evidence="12">Leaf</tissue>
    </source>
</reference>
<dbReference type="CDD" id="cd18088">
    <property type="entry name" value="Nep1-like"/>
    <property type="match status" value="1"/>
</dbReference>
<name>A0A0D6R8D0_ARACU</name>
<dbReference type="GO" id="GO:0032040">
    <property type="term" value="C:small-subunit processome"/>
    <property type="evidence" value="ECO:0007669"/>
    <property type="project" value="TreeGrafter"/>
</dbReference>
<evidence type="ECO:0008006" key="13">
    <source>
        <dbReference type="Google" id="ProtNLM"/>
    </source>
</evidence>
<evidence type="ECO:0000256" key="1">
    <source>
        <dbReference type="ARBA" id="ARBA00004604"/>
    </source>
</evidence>
<dbReference type="InterPro" id="IPR029028">
    <property type="entry name" value="Alpha/beta_knot_MTases"/>
</dbReference>
<dbReference type="InterPro" id="IPR029026">
    <property type="entry name" value="tRNA_m1G_MTases_N"/>
</dbReference>
<dbReference type="Pfam" id="PF03587">
    <property type="entry name" value="EMG1"/>
    <property type="match status" value="1"/>
</dbReference>
<evidence type="ECO:0000256" key="5">
    <source>
        <dbReference type="ARBA" id="ARBA00022603"/>
    </source>
</evidence>
<dbReference type="AlphaFoldDB" id="A0A0D6R8D0"/>
<dbReference type="GO" id="GO:0019843">
    <property type="term" value="F:rRNA binding"/>
    <property type="evidence" value="ECO:0007669"/>
    <property type="project" value="UniProtKB-KW"/>
</dbReference>
<feature type="region of interest" description="Disordered" evidence="11">
    <location>
        <begin position="1"/>
        <end position="48"/>
    </location>
</feature>
<keyword evidence="4" id="KW-0698">rRNA processing</keyword>
<dbReference type="InterPro" id="IPR005304">
    <property type="entry name" value="Rbsml_bgen_MeTrfase_EMG1/NEP1"/>
</dbReference>
<accession>A0A0D6R8D0</accession>
<evidence type="ECO:0000313" key="12">
    <source>
        <dbReference type="EMBL" id="JAG99119.1"/>
    </source>
</evidence>
<feature type="compositionally biased region" description="Acidic residues" evidence="11">
    <location>
        <begin position="12"/>
        <end position="32"/>
    </location>
</feature>
<organism evidence="12">
    <name type="scientific">Araucaria cunninghamii</name>
    <name type="common">Hoop pine</name>
    <name type="synonym">Moreton Bay pine</name>
    <dbReference type="NCBI Taxonomy" id="56994"/>
    <lineage>
        <taxon>Eukaryota</taxon>
        <taxon>Viridiplantae</taxon>
        <taxon>Streptophyta</taxon>
        <taxon>Embryophyta</taxon>
        <taxon>Tracheophyta</taxon>
        <taxon>Spermatophyta</taxon>
        <taxon>Pinopsida</taxon>
        <taxon>Pinidae</taxon>
        <taxon>Conifers II</taxon>
        <taxon>Araucariales</taxon>
        <taxon>Araucariaceae</taxon>
        <taxon>Araucaria</taxon>
    </lineage>
</organism>
<dbReference type="SUPFAM" id="SSF75217">
    <property type="entry name" value="alpha/beta knot"/>
    <property type="match status" value="1"/>
</dbReference>
<keyword evidence="8" id="KW-0699">rRNA-binding</keyword>
<dbReference type="GO" id="GO:0070037">
    <property type="term" value="F:rRNA (pseudouridine) methyltransferase activity"/>
    <property type="evidence" value="ECO:0007669"/>
    <property type="project" value="InterPro"/>
</dbReference>
<keyword evidence="10" id="KW-0539">Nucleus</keyword>
<comment type="subcellular location">
    <subcellularLocation>
        <location evidence="1">Nucleus</location>
        <location evidence="1">Nucleolus</location>
    </subcellularLocation>
</comment>
<evidence type="ECO:0000256" key="10">
    <source>
        <dbReference type="ARBA" id="ARBA00023242"/>
    </source>
</evidence>